<proteinExistence type="predicted"/>
<dbReference type="EMBL" id="QXGE01001608">
    <property type="protein sequence ID" value="KAE9290429.1"/>
    <property type="molecule type" value="Genomic_DNA"/>
</dbReference>
<accession>A0A6A4CLF4</accession>
<evidence type="ECO:0000313" key="2">
    <source>
        <dbReference type="Proteomes" id="UP000437068"/>
    </source>
</evidence>
<evidence type="ECO:0000313" key="1">
    <source>
        <dbReference type="EMBL" id="KAE9290429.1"/>
    </source>
</evidence>
<sequence length="61" mass="6910">MGGDDEHHDAVFPAVEEVTYYVGSDWIPNIYDFCEADSPFSLLRNQPGLPRRLRPHGVHGQ</sequence>
<dbReference type="Proteomes" id="UP000437068">
    <property type="component" value="Unassembled WGS sequence"/>
</dbReference>
<feature type="non-terminal residue" evidence="1">
    <location>
        <position position="61"/>
    </location>
</feature>
<comment type="caution">
    <text evidence="1">The sequence shown here is derived from an EMBL/GenBank/DDBJ whole genome shotgun (WGS) entry which is preliminary data.</text>
</comment>
<dbReference type="AlphaFoldDB" id="A0A6A4CLF4"/>
<protein>
    <submittedName>
        <fullName evidence="1">Uncharacterized protein</fullName>
    </submittedName>
</protein>
<gene>
    <name evidence="1" type="ORF">PF001_g19615</name>
</gene>
<organism evidence="1 2">
    <name type="scientific">Phytophthora fragariae</name>
    <dbReference type="NCBI Taxonomy" id="53985"/>
    <lineage>
        <taxon>Eukaryota</taxon>
        <taxon>Sar</taxon>
        <taxon>Stramenopiles</taxon>
        <taxon>Oomycota</taxon>
        <taxon>Peronosporomycetes</taxon>
        <taxon>Peronosporales</taxon>
        <taxon>Peronosporaceae</taxon>
        <taxon>Phytophthora</taxon>
    </lineage>
</organism>
<reference evidence="1 2" key="1">
    <citation type="submission" date="2018-08" db="EMBL/GenBank/DDBJ databases">
        <title>Genomic investigation of the strawberry pathogen Phytophthora fragariae indicates pathogenicity is determined by transcriptional variation in three key races.</title>
        <authorList>
            <person name="Adams T.M."/>
            <person name="Armitage A.D."/>
            <person name="Sobczyk M.K."/>
            <person name="Bates H.J."/>
            <person name="Dunwell J.M."/>
            <person name="Nellist C.F."/>
            <person name="Harrison R.J."/>
        </authorList>
    </citation>
    <scope>NUCLEOTIDE SEQUENCE [LARGE SCALE GENOMIC DNA]</scope>
    <source>
        <strain evidence="1 2">A4</strain>
    </source>
</reference>
<name>A0A6A4CLF4_9STRA</name>